<protein>
    <submittedName>
        <fullName evidence="1">Uncharacterized protein</fullName>
    </submittedName>
</protein>
<comment type="caution">
    <text evidence="1">The sequence shown here is derived from an EMBL/GenBank/DDBJ whole genome shotgun (WGS) entry which is preliminary data.</text>
</comment>
<gene>
    <name evidence="1" type="ORF">LCGC14_1990420</name>
</gene>
<reference evidence="1" key="1">
    <citation type="journal article" date="2015" name="Nature">
        <title>Complex archaea that bridge the gap between prokaryotes and eukaryotes.</title>
        <authorList>
            <person name="Spang A."/>
            <person name="Saw J.H."/>
            <person name="Jorgensen S.L."/>
            <person name="Zaremba-Niedzwiedzka K."/>
            <person name="Martijn J."/>
            <person name="Lind A.E."/>
            <person name="van Eijk R."/>
            <person name="Schleper C."/>
            <person name="Guy L."/>
            <person name="Ettema T.J."/>
        </authorList>
    </citation>
    <scope>NUCLEOTIDE SEQUENCE</scope>
</reference>
<organism evidence="1">
    <name type="scientific">marine sediment metagenome</name>
    <dbReference type="NCBI Taxonomy" id="412755"/>
    <lineage>
        <taxon>unclassified sequences</taxon>
        <taxon>metagenomes</taxon>
        <taxon>ecological metagenomes</taxon>
    </lineage>
</organism>
<evidence type="ECO:0000313" key="1">
    <source>
        <dbReference type="EMBL" id="KKL81875.1"/>
    </source>
</evidence>
<sequence length="217" mass="24028">DPDFLDGSMMSLYLIPRRLLRRVILNVDRPQVLWDDLEEFTDDFEAFEIHVYARSDDVGVADDAQIAVNADLVAANYDRQYFDGAGGAASAARSAGELPTINIPGAAEGADEYGGGTVQIPLYARTDGHKHFIHLMGRQENNVRVQSGRWENNNAITRIAITPVSGTNFVADSVFELWGIVPLATTIRREQDNLAAGRDPLISTQALRRPFGRAWRE</sequence>
<name>A0A0F9HJL5_9ZZZZ</name>
<dbReference type="EMBL" id="LAZR01022437">
    <property type="protein sequence ID" value="KKL81875.1"/>
    <property type="molecule type" value="Genomic_DNA"/>
</dbReference>
<proteinExistence type="predicted"/>
<dbReference type="AlphaFoldDB" id="A0A0F9HJL5"/>
<accession>A0A0F9HJL5</accession>
<feature type="non-terminal residue" evidence="1">
    <location>
        <position position="1"/>
    </location>
</feature>